<protein>
    <recommendedName>
        <fullName evidence="5">Glycosyltransferase</fullName>
    </recommendedName>
</protein>
<proteinExistence type="predicted"/>
<dbReference type="InterPro" id="IPR010610">
    <property type="entry name" value="EryCIII-like_C"/>
</dbReference>
<dbReference type="Gene3D" id="3.40.50.2000">
    <property type="entry name" value="Glycogen Phosphorylase B"/>
    <property type="match status" value="2"/>
</dbReference>
<dbReference type="PANTHER" id="PTHR48050:SF13">
    <property type="entry name" value="STEROL 3-BETA-GLUCOSYLTRANSFERASE UGT80A2"/>
    <property type="match status" value="1"/>
</dbReference>
<comment type="caution">
    <text evidence="3">The sequence shown here is derived from an EMBL/GenBank/DDBJ whole genome shotgun (WGS) entry which is preliminary data.</text>
</comment>
<feature type="domain" description="Erythromycin biosynthesis protein CIII-like C-terminal" evidence="2">
    <location>
        <begin position="305"/>
        <end position="385"/>
    </location>
</feature>
<gene>
    <name evidence="3" type="ORF">GTP55_16060</name>
</gene>
<dbReference type="EMBL" id="WWCS01000009">
    <property type="protein sequence ID" value="MYN40882.1"/>
    <property type="molecule type" value="Genomic_DNA"/>
</dbReference>
<dbReference type="RefSeq" id="WP_161045862.1">
    <property type="nucleotide sequence ID" value="NZ_WWCS01000009.1"/>
</dbReference>
<dbReference type="Proteomes" id="UP000466332">
    <property type="component" value="Unassembled WGS sequence"/>
</dbReference>
<reference evidence="3 4" key="1">
    <citation type="submission" date="2019-12" db="EMBL/GenBank/DDBJ databases">
        <title>Novel species isolated from a subtropical stream in China.</title>
        <authorList>
            <person name="Lu H."/>
        </authorList>
    </citation>
    <scope>NUCLEOTIDE SEQUENCE [LARGE SCALE GENOMIC DNA]</scope>
    <source>
        <strain evidence="3 4">FT109W</strain>
    </source>
</reference>
<evidence type="ECO:0000259" key="1">
    <source>
        <dbReference type="Pfam" id="PF03033"/>
    </source>
</evidence>
<organism evidence="3 4">
    <name type="scientific">Duganella margarita</name>
    <dbReference type="NCBI Taxonomy" id="2692170"/>
    <lineage>
        <taxon>Bacteria</taxon>
        <taxon>Pseudomonadati</taxon>
        <taxon>Pseudomonadota</taxon>
        <taxon>Betaproteobacteria</taxon>
        <taxon>Burkholderiales</taxon>
        <taxon>Oxalobacteraceae</taxon>
        <taxon>Telluria group</taxon>
        <taxon>Duganella</taxon>
    </lineage>
</organism>
<dbReference type="Pfam" id="PF06722">
    <property type="entry name" value="EryCIII-like_C"/>
    <property type="match status" value="1"/>
</dbReference>
<evidence type="ECO:0008006" key="5">
    <source>
        <dbReference type="Google" id="ProtNLM"/>
    </source>
</evidence>
<evidence type="ECO:0000259" key="2">
    <source>
        <dbReference type="Pfam" id="PF06722"/>
    </source>
</evidence>
<dbReference type="CDD" id="cd03784">
    <property type="entry name" value="GT1_Gtf-like"/>
    <property type="match status" value="1"/>
</dbReference>
<evidence type="ECO:0000313" key="4">
    <source>
        <dbReference type="Proteomes" id="UP000466332"/>
    </source>
</evidence>
<sequence>MKIGLQTWGSHGDIRPFVALAEGLQQAGHDVTLLITCVDSGAYAGMASPSGVKLRVIASPVIPLSEAARIGEAAIGMRNPLKQMTMLMEAAFLPAEEAMLAAALELAAESDLLVGHYFMYPLQIAAEQAGKPYVSVLLSHVAIPSAHSHPIGLPFGQSFLWWLSRWALQKTAGRYPNRLRARLNMPLTKDFVNQVWLSDLLTLVAVSPQLCERQPDWPSSIQLCGFLDMPNMQIEGRLTDAVEAFLAAGEAPVYMTFGSWTPRDIPNQTDHLKLFTDAATQAGCRAIIQTDDAAACGFQSDERVLYVSASPHHLIFPRCAAVVHHGGAGTTQSVTRAGKPSVVVAHISEQEHWGKELRRVGIAGKPLHRRSVTAKRLASRLRAVSPAMQVKAPLVARAMAQEDGVAAAVRLINQLSGVR</sequence>
<dbReference type="InterPro" id="IPR002213">
    <property type="entry name" value="UDP_glucos_trans"/>
</dbReference>
<dbReference type="Pfam" id="PF03033">
    <property type="entry name" value="Glyco_transf_28"/>
    <property type="match status" value="1"/>
</dbReference>
<feature type="domain" description="Glycosyltransferase family 28 N-terminal" evidence="1">
    <location>
        <begin position="5"/>
        <end position="132"/>
    </location>
</feature>
<keyword evidence="4" id="KW-1185">Reference proteome</keyword>
<evidence type="ECO:0000313" key="3">
    <source>
        <dbReference type="EMBL" id="MYN40882.1"/>
    </source>
</evidence>
<dbReference type="PANTHER" id="PTHR48050">
    <property type="entry name" value="STEROL 3-BETA-GLUCOSYLTRANSFERASE"/>
    <property type="match status" value="1"/>
</dbReference>
<name>A0ABW9WIB6_9BURK</name>
<dbReference type="SUPFAM" id="SSF53756">
    <property type="entry name" value="UDP-Glycosyltransferase/glycogen phosphorylase"/>
    <property type="match status" value="1"/>
</dbReference>
<accession>A0ABW9WIB6</accession>
<dbReference type="InterPro" id="IPR004276">
    <property type="entry name" value="GlycoTrans_28_N"/>
</dbReference>
<dbReference type="InterPro" id="IPR050426">
    <property type="entry name" value="Glycosyltransferase_28"/>
</dbReference>